<sequence length="195" mass="22948">MESERFNNTPLRVPLTDEEEFDPQYKSTLNRSILYYKIQPTASTNSQGESAQEKSETYSLCNEPDPLFEPNGAYLEPVEFWYIIIMKQTYSDTSAGDKIEVYKFLEALGLKTYTRWDYKKRFGEYALKKLYQTWEAHHRNIILMEFTRRLPNLSEEEKNGLFDIFFSSETFETKIHNALLDVLADPIKGSDLNNY</sequence>
<organism evidence="1 2">
    <name type="scientific">Funneliformis geosporum</name>
    <dbReference type="NCBI Taxonomy" id="1117311"/>
    <lineage>
        <taxon>Eukaryota</taxon>
        <taxon>Fungi</taxon>
        <taxon>Fungi incertae sedis</taxon>
        <taxon>Mucoromycota</taxon>
        <taxon>Glomeromycotina</taxon>
        <taxon>Glomeromycetes</taxon>
        <taxon>Glomerales</taxon>
        <taxon>Glomeraceae</taxon>
        <taxon>Funneliformis</taxon>
    </lineage>
</organism>
<reference evidence="1" key="1">
    <citation type="submission" date="2022-08" db="EMBL/GenBank/DDBJ databases">
        <authorList>
            <person name="Kallberg Y."/>
            <person name="Tangrot J."/>
            <person name="Rosling A."/>
        </authorList>
    </citation>
    <scope>NUCLEOTIDE SEQUENCE</scope>
    <source>
        <strain evidence="1">Wild A</strain>
    </source>
</reference>
<dbReference type="OrthoDB" id="2308098at2759"/>
<protein>
    <submittedName>
        <fullName evidence="1">3839_t:CDS:1</fullName>
    </submittedName>
</protein>
<name>A0A9W4SWU1_9GLOM</name>
<evidence type="ECO:0000313" key="2">
    <source>
        <dbReference type="Proteomes" id="UP001153678"/>
    </source>
</evidence>
<accession>A0A9W4SWU1</accession>
<gene>
    <name evidence="1" type="ORF">FWILDA_LOCUS12520</name>
</gene>
<dbReference type="AlphaFoldDB" id="A0A9W4SWU1"/>
<keyword evidence="2" id="KW-1185">Reference proteome</keyword>
<proteinExistence type="predicted"/>
<comment type="caution">
    <text evidence="1">The sequence shown here is derived from an EMBL/GenBank/DDBJ whole genome shotgun (WGS) entry which is preliminary data.</text>
</comment>
<dbReference type="Proteomes" id="UP001153678">
    <property type="component" value="Unassembled WGS sequence"/>
</dbReference>
<dbReference type="EMBL" id="CAMKVN010004090">
    <property type="protein sequence ID" value="CAI2186327.1"/>
    <property type="molecule type" value="Genomic_DNA"/>
</dbReference>
<evidence type="ECO:0000313" key="1">
    <source>
        <dbReference type="EMBL" id="CAI2186327.1"/>
    </source>
</evidence>